<dbReference type="GO" id="GO:0006511">
    <property type="term" value="P:ubiquitin-dependent protein catabolic process"/>
    <property type="evidence" value="ECO:0007669"/>
    <property type="project" value="TreeGrafter"/>
</dbReference>
<dbReference type="Pfam" id="PF08783">
    <property type="entry name" value="DWNN"/>
    <property type="match status" value="1"/>
</dbReference>
<dbReference type="PANTHER" id="PTHR15439:SF0">
    <property type="entry name" value="CELL DIVISION CYCLE AND APOPTOSIS REGULATOR PROTEIN 1-RELATED"/>
    <property type="match status" value="1"/>
</dbReference>
<keyword evidence="4" id="KW-0862">Zinc</keyword>
<evidence type="ECO:0000256" key="3">
    <source>
        <dbReference type="ARBA" id="ARBA00022771"/>
    </source>
</evidence>
<dbReference type="Ensembl" id="ENSSPAT00000017828.1">
    <property type="protein sequence ID" value="ENSSPAP00000017557.1"/>
    <property type="gene ID" value="ENSSPAG00000013257.1"/>
</dbReference>
<feature type="domain" description="DWNN" evidence="6">
    <location>
        <begin position="4"/>
        <end position="76"/>
    </location>
</feature>
<protein>
    <recommendedName>
        <fullName evidence="6">DWNN domain-containing protein</fullName>
    </recommendedName>
</protein>
<proteinExistence type="predicted"/>
<evidence type="ECO:0000313" key="7">
    <source>
        <dbReference type="Ensembl" id="ENSSPAP00000017557.1"/>
    </source>
</evidence>
<keyword evidence="5" id="KW-0539">Nucleus</keyword>
<dbReference type="SMART" id="SM01180">
    <property type="entry name" value="DWNN"/>
    <property type="match status" value="1"/>
</dbReference>
<keyword evidence="2" id="KW-0479">Metal-binding</keyword>
<dbReference type="PROSITE" id="PS51282">
    <property type="entry name" value="DWNN"/>
    <property type="match status" value="1"/>
</dbReference>
<sequence>MPHIHYKFSSKLSYDTVVFDGPHITLDELKRRIMGREKLRAADCDLQITNAQNKEEKMQFLRPGHLLRLLHGPAFW</sequence>
<dbReference type="GO" id="GO:0006397">
    <property type="term" value="P:mRNA processing"/>
    <property type="evidence" value="ECO:0007669"/>
    <property type="project" value="InterPro"/>
</dbReference>
<organism evidence="7">
    <name type="scientific">Stegastes partitus</name>
    <name type="common">bicolor damselfish</name>
    <dbReference type="NCBI Taxonomy" id="144197"/>
    <lineage>
        <taxon>Eukaryota</taxon>
        <taxon>Metazoa</taxon>
        <taxon>Chordata</taxon>
        <taxon>Craniata</taxon>
        <taxon>Vertebrata</taxon>
        <taxon>Euteleostomi</taxon>
        <taxon>Actinopterygii</taxon>
        <taxon>Neopterygii</taxon>
        <taxon>Teleostei</taxon>
        <taxon>Neoteleostei</taxon>
        <taxon>Acanthomorphata</taxon>
        <taxon>Ovalentaria</taxon>
        <taxon>Pomacentridae</taxon>
        <taxon>Stegastes</taxon>
    </lineage>
</organism>
<dbReference type="InterPro" id="IPR033489">
    <property type="entry name" value="RBBP6"/>
</dbReference>
<evidence type="ECO:0000256" key="4">
    <source>
        <dbReference type="ARBA" id="ARBA00022833"/>
    </source>
</evidence>
<keyword evidence="3" id="KW-0863">Zinc-finger</keyword>
<dbReference type="GO" id="GO:0005634">
    <property type="term" value="C:nucleus"/>
    <property type="evidence" value="ECO:0007669"/>
    <property type="project" value="UniProtKB-SubCell"/>
</dbReference>
<accession>A0A3B5AVL2</accession>
<dbReference type="GO" id="GO:0008270">
    <property type="term" value="F:zinc ion binding"/>
    <property type="evidence" value="ECO:0007669"/>
    <property type="project" value="UniProtKB-KW"/>
</dbReference>
<name>A0A3B5AVL2_9TELE</name>
<dbReference type="AlphaFoldDB" id="A0A3B5AVL2"/>
<reference evidence="7" key="1">
    <citation type="submission" date="2023-09" db="UniProtKB">
        <authorList>
            <consortium name="Ensembl"/>
        </authorList>
    </citation>
    <scope>IDENTIFICATION</scope>
</reference>
<evidence type="ECO:0000259" key="6">
    <source>
        <dbReference type="PROSITE" id="PS51282"/>
    </source>
</evidence>
<dbReference type="Gene3D" id="3.10.20.90">
    <property type="entry name" value="Phosphatidylinositol 3-kinase Catalytic Subunit, Chain A, domain 1"/>
    <property type="match status" value="1"/>
</dbReference>
<evidence type="ECO:0000256" key="2">
    <source>
        <dbReference type="ARBA" id="ARBA00022723"/>
    </source>
</evidence>
<dbReference type="STRING" id="144197.ENSSPAP00000017557"/>
<dbReference type="GeneTree" id="ENSGT00940000159365"/>
<dbReference type="InterPro" id="IPR014891">
    <property type="entry name" value="DWNN_domain"/>
</dbReference>
<evidence type="ECO:0000256" key="1">
    <source>
        <dbReference type="ARBA" id="ARBA00004123"/>
    </source>
</evidence>
<comment type="subcellular location">
    <subcellularLocation>
        <location evidence="1">Nucleus</location>
    </subcellularLocation>
</comment>
<dbReference type="GO" id="GO:0016567">
    <property type="term" value="P:protein ubiquitination"/>
    <property type="evidence" value="ECO:0007669"/>
    <property type="project" value="InterPro"/>
</dbReference>
<evidence type="ECO:0000256" key="5">
    <source>
        <dbReference type="ARBA" id="ARBA00023242"/>
    </source>
</evidence>
<dbReference type="GO" id="GO:0061630">
    <property type="term" value="F:ubiquitin protein ligase activity"/>
    <property type="evidence" value="ECO:0007669"/>
    <property type="project" value="InterPro"/>
</dbReference>
<dbReference type="PANTHER" id="PTHR15439">
    <property type="entry name" value="RETINOBLASTOMA-BINDING PROTEIN 6"/>
    <property type="match status" value="1"/>
</dbReference>